<keyword evidence="6 11" id="KW-1133">Transmembrane helix</keyword>
<feature type="transmembrane region" description="Helical" evidence="11">
    <location>
        <begin position="214"/>
        <end position="230"/>
    </location>
</feature>
<dbReference type="GO" id="GO:0005886">
    <property type="term" value="C:plasma membrane"/>
    <property type="evidence" value="ECO:0007669"/>
    <property type="project" value="UniProtKB-SubCell"/>
</dbReference>
<organism evidence="13 14">
    <name type="scientific">Dyella dinghuensis</name>
    <dbReference type="NCBI Taxonomy" id="1920169"/>
    <lineage>
        <taxon>Bacteria</taxon>
        <taxon>Pseudomonadati</taxon>
        <taxon>Pseudomonadota</taxon>
        <taxon>Gammaproteobacteria</taxon>
        <taxon>Lysobacterales</taxon>
        <taxon>Rhodanobacteraceae</taxon>
        <taxon>Dyella</taxon>
    </lineage>
</organism>
<feature type="transmembrane region" description="Helical" evidence="11">
    <location>
        <begin position="86"/>
        <end position="107"/>
    </location>
</feature>
<dbReference type="Proteomes" id="UP000267077">
    <property type="component" value="Unassembled WGS sequence"/>
</dbReference>
<dbReference type="InterPro" id="IPR006153">
    <property type="entry name" value="Cation/H_exchanger_TM"/>
</dbReference>
<keyword evidence="4" id="KW-1003">Cell membrane</keyword>
<comment type="similarity">
    <text evidence="11">Belongs to the monovalent cation:proton antiporter 1 (CPA1) transporter (TC 2.A.36) family.</text>
</comment>
<proteinExistence type="inferred from homology"/>
<evidence type="ECO:0000256" key="5">
    <source>
        <dbReference type="ARBA" id="ARBA00022692"/>
    </source>
</evidence>
<name>A0A432LPY2_9GAMM</name>
<dbReference type="RefSeq" id="WP_126674670.1">
    <property type="nucleotide sequence ID" value="NZ_RYZR01000007.1"/>
</dbReference>
<evidence type="ECO:0000256" key="10">
    <source>
        <dbReference type="ARBA" id="ARBA00023201"/>
    </source>
</evidence>
<dbReference type="InterPro" id="IPR018422">
    <property type="entry name" value="Cation/H_exchanger_CPA1"/>
</dbReference>
<keyword evidence="3 11" id="KW-0050">Antiport</keyword>
<keyword evidence="8 11" id="KW-0406">Ion transport</keyword>
<evidence type="ECO:0000256" key="6">
    <source>
        <dbReference type="ARBA" id="ARBA00022989"/>
    </source>
</evidence>
<dbReference type="GO" id="GO:0051453">
    <property type="term" value="P:regulation of intracellular pH"/>
    <property type="evidence" value="ECO:0007669"/>
    <property type="project" value="TreeGrafter"/>
</dbReference>
<feature type="transmembrane region" description="Helical" evidence="11">
    <location>
        <begin position="236"/>
        <end position="255"/>
    </location>
</feature>
<feature type="transmembrane region" description="Helical" evidence="11">
    <location>
        <begin position="306"/>
        <end position="331"/>
    </location>
</feature>
<keyword evidence="10 11" id="KW-0739">Sodium transport</keyword>
<dbReference type="GO" id="GO:0098719">
    <property type="term" value="P:sodium ion import across plasma membrane"/>
    <property type="evidence" value="ECO:0007669"/>
    <property type="project" value="TreeGrafter"/>
</dbReference>
<evidence type="ECO:0000313" key="14">
    <source>
        <dbReference type="Proteomes" id="UP000267077"/>
    </source>
</evidence>
<dbReference type="PANTHER" id="PTHR10110:SF86">
    <property type="entry name" value="SODIUM_HYDROGEN EXCHANGER 7"/>
    <property type="match status" value="1"/>
</dbReference>
<evidence type="ECO:0000259" key="12">
    <source>
        <dbReference type="Pfam" id="PF00999"/>
    </source>
</evidence>
<comment type="subcellular location">
    <subcellularLocation>
        <location evidence="11">Cell inner membrane</location>
        <topology evidence="11">Multi-pass membrane protein</topology>
    </subcellularLocation>
    <subcellularLocation>
        <location evidence="1">Cell membrane</location>
        <topology evidence="1">Multi-pass membrane protein</topology>
    </subcellularLocation>
</comment>
<feature type="transmembrane region" description="Helical" evidence="11">
    <location>
        <begin position="379"/>
        <end position="403"/>
    </location>
</feature>
<protein>
    <submittedName>
        <fullName evidence="13">Na+/H+ antiporter</fullName>
    </submittedName>
</protein>
<evidence type="ECO:0000256" key="1">
    <source>
        <dbReference type="ARBA" id="ARBA00004651"/>
    </source>
</evidence>
<evidence type="ECO:0000313" key="13">
    <source>
        <dbReference type="EMBL" id="RUL62226.1"/>
    </source>
</evidence>
<keyword evidence="11" id="KW-0997">Cell inner membrane</keyword>
<gene>
    <name evidence="13" type="ORF">EKH79_15180</name>
</gene>
<feature type="domain" description="Cation/H+ exchanger transmembrane" evidence="12">
    <location>
        <begin position="13"/>
        <end position="403"/>
    </location>
</feature>
<dbReference type="InterPro" id="IPR004705">
    <property type="entry name" value="Cation/H_exchanger_CPA1_bac"/>
</dbReference>
<accession>A0A432LPY2</accession>
<feature type="transmembrane region" description="Helical" evidence="11">
    <location>
        <begin position="31"/>
        <end position="49"/>
    </location>
</feature>
<comment type="caution">
    <text evidence="13">The sequence shown here is derived from an EMBL/GenBank/DDBJ whole genome shotgun (WGS) entry which is preliminary data.</text>
</comment>
<feature type="transmembrane region" description="Helical" evidence="11">
    <location>
        <begin position="352"/>
        <end position="373"/>
    </location>
</feature>
<comment type="function">
    <text evidence="11">Na(+)/H(+) antiporter that extrudes sodium in exchange for external protons.</text>
</comment>
<keyword evidence="5 11" id="KW-0812">Transmembrane</keyword>
<dbReference type="NCBIfam" id="TIGR00831">
    <property type="entry name" value="a_cpa1"/>
    <property type="match status" value="1"/>
</dbReference>
<keyword evidence="14" id="KW-1185">Reference proteome</keyword>
<evidence type="ECO:0000256" key="11">
    <source>
        <dbReference type="RuleBase" id="RU366002"/>
    </source>
</evidence>
<evidence type="ECO:0000256" key="8">
    <source>
        <dbReference type="ARBA" id="ARBA00023065"/>
    </source>
</evidence>
<reference evidence="13 14" key="1">
    <citation type="submission" date="2018-12" db="EMBL/GenBank/DDBJ databases">
        <title>Dyella dinghuensis sp. nov. DHOA06 and Dyella choica sp. nov. 4M-K27, isolated from forest soil.</title>
        <authorList>
            <person name="Qiu L.-H."/>
            <person name="Gao Z.-H."/>
        </authorList>
    </citation>
    <scope>NUCLEOTIDE SEQUENCE [LARGE SCALE GENOMIC DNA]</scope>
    <source>
        <strain evidence="13 14">DHOA06</strain>
    </source>
</reference>
<dbReference type="Pfam" id="PF00999">
    <property type="entry name" value="Na_H_Exchanger"/>
    <property type="match status" value="1"/>
</dbReference>
<keyword evidence="7 11" id="KW-0915">Sodium</keyword>
<dbReference type="EMBL" id="RYZR01000007">
    <property type="protein sequence ID" value="RUL62226.1"/>
    <property type="molecule type" value="Genomic_DNA"/>
</dbReference>
<dbReference type="OrthoDB" id="9809206at2"/>
<evidence type="ECO:0000256" key="3">
    <source>
        <dbReference type="ARBA" id="ARBA00022449"/>
    </source>
</evidence>
<dbReference type="GO" id="GO:0015386">
    <property type="term" value="F:potassium:proton antiporter activity"/>
    <property type="evidence" value="ECO:0007669"/>
    <property type="project" value="TreeGrafter"/>
</dbReference>
<dbReference type="GO" id="GO:0015385">
    <property type="term" value="F:sodium:proton antiporter activity"/>
    <property type="evidence" value="ECO:0007669"/>
    <property type="project" value="InterPro"/>
</dbReference>
<feature type="transmembrane region" description="Helical" evidence="11">
    <location>
        <begin position="267"/>
        <end position="286"/>
    </location>
</feature>
<evidence type="ECO:0000256" key="2">
    <source>
        <dbReference type="ARBA" id="ARBA00022448"/>
    </source>
</evidence>
<evidence type="ECO:0000256" key="4">
    <source>
        <dbReference type="ARBA" id="ARBA00022475"/>
    </source>
</evidence>
<dbReference type="PANTHER" id="PTHR10110">
    <property type="entry name" value="SODIUM/HYDROGEN EXCHANGER"/>
    <property type="match status" value="1"/>
</dbReference>
<sequence length="527" mass="56730">MHPVEIFELVLVLLAVVVALHWVARRLRLPPATALLVGGGVLAFVPRLPPFAIDPSLILVLFLPPLLMDGAYFTAFGRFRRHLPGILSLAVGAVVFTTLGVGVVAHWLVPSLPWAACFALGAIVSPPDAVSARAVLQRVKIPRRLSALLEGESLLNDATGLVLFRFAVAATLSGAFDAGAAVSNFVFLALGGIIAGLAVSAMWIFVVRRLGDQTLIIMASTLMCWVAYIVGEAAHVSGVIATVVAGLVLGWYQHVIFPAQVRLRGSAFWETMVFVLEALVFILIGFSLRGVLDRVGGIEAVSNTMAVPVLGVVFTVTVTRFVWVFGVDGLLAALRSMGLKRARPLGLRQATVLSWAGMRGVVTLAVALTLPASMPGRDLMLVTAFAVIFATVVMQGTSLGWLINVVRPVDQDALAKMHLAASEAAIARAMAEAVELHAYAPDGTLIHPRLLEEYRKRSEVTTRYAEDADVFMEGVRAHFDVVLIALAAGRNELIRIHRAGLIEDEVLHELERDLDVEELRIILQRGN</sequence>
<keyword evidence="9 11" id="KW-0472">Membrane</keyword>
<dbReference type="AlphaFoldDB" id="A0A432LPY2"/>
<feature type="transmembrane region" description="Helical" evidence="11">
    <location>
        <begin position="55"/>
        <end position="74"/>
    </location>
</feature>
<feature type="transmembrane region" description="Helical" evidence="11">
    <location>
        <begin position="182"/>
        <end position="207"/>
    </location>
</feature>
<evidence type="ECO:0000256" key="9">
    <source>
        <dbReference type="ARBA" id="ARBA00023136"/>
    </source>
</evidence>
<keyword evidence="2 11" id="KW-0813">Transport</keyword>
<feature type="transmembrane region" description="Helical" evidence="11">
    <location>
        <begin position="6"/>
        <end position="24"/>
    </location>
</feature>
<evidence type="ECO:0000256" key="7">
    <source>
        <dbReference type="ARBA" id="ARBA00023053"/>
    </source>
</evidence>
<dbReference type="Gene3D" id="6.10.140.1330">
    <property type="match status" value="1"/>
</dbReference>